<feature type="compositionally biased region" description="Basic and acidic residues" evidence="1">
    <location>
        <begin position="248"/>
        <end position="263"/>
    </location>
</feature>
<reference evidence="3" key="2">
    <citation type="submission" date="2024-02" db="EMBL/GenBank/DDBJ databases">
        <title>Comparative genomics of Cryptococcus and Kwoniella reveals pathogenesis evolution and contrasting modes of karyotype evolution via chromosome fusion or intercentromeric recombination.</title>
        <authorList>
            <person name="Coelho M.A."/>
            <person name="David-Palma M."/>
            <person name="Shea T."/>
            <person name="Bowers K."/>
            <person name="McGinley-Smith S."/>
            <person name="Mohammad A.W."/>
            <person name="Gnirke A."/>
            <person name="Yurkov A.M."/>
            <person name="Nowrousian M."/>
            <person name="Sun S."/>
            <person name="Cuomo C.A."/>
            <person name="Heitman J."/>
        </authorList>
    </citation>
    <scope>NUCLEOTIDE SEQUENCE</scope>
    <source>
        <strain evidence="3">CBS 10118</strain>
    </source>
</reference>
<feature type="region of interest" description="Disordered" evidence="1">
    <location>
        <begin position="225"/>
        <end position="270"/>
    </location>
</feature>
<gene>
    <name evidence="3" type="ORF">I302_102165</name>
</gene>
<accession>A0AAJ8M620</accession>
<dbReference type="Proteomes" id="UP000092730">
    <property type="component" value="Chromosome 1"/>
</dbReference>
<reference evidence="3" key="1">
    <citation type="submission" date="2013-07" db="EMBL/GenBank/DDBJ databases">
        <authorList>
            <consortium name="The Broad Institute Genome Sequencing Platform"/>
            <person name="Cuomo C."/>
            <person name="Litvintseva A."/>
            <person name="Chen Y."/>
            <person name="Heitman J."/>
            <person name="Sun S."/>
            <person name="Springer D."/>
            <person name="Dromer F."/>
            <person name="Young S.K."/>
            <person name="Zeng Q."/>
            <person name="Gargeya S."/>
            <person name="Fitzgerald M."/>
            <person name="Abouelleil A."/>
            <person name="Alvarado L."/>
            <person name="Berlin A.M."/>
            <person name="Chapman S.B."/>
            <person name="Dewar J."/>
            <person name="Goldberg J."/>
            <person name="Griggs A."/>
            <person name="Gujja S."/>
            <person name="Hansen M."/>
            <person name="Howarth C."/>
            <person name="Imamovic A."/>
            <person name="Larimer J."/>
            <person name="McCowan C."/>
            <person name="Murphy C."/>
            <person name="Pearson M."/>
            <person name="Priest M."/>
            <person name="Roberts A."/>
            <person name="Saif S."/>
            <person name="Shea T."/>
            <person name="Sykes S."/>
            <person name="Wortman J."/>
            <person name="Nusbaum C."/>
            <person name="Birren B."/>
        </authorList>
    </citation>
    <scope>NUCLEOTIDE SEQUENCE</scope>
    <source>
        <strain evidence="3">CBS 10118</strain>
    </source>
</reference>
<sequence>MLSRDPVPLEAWVEGNVDEKRLKEYQVEHPHDRQAGVPHTTCFLETINEPFSIKIQFLDQKTFKAHQWFVQCSVDRQTLAGGMWVNNPAYRYSHFVERKDGLLYQSDMKFSPLPTTDDEENVTIDNAQLQDLGKIKILVHFGQWVTTRSEGKAHSVSMVSGTVHEKTKKIPYVVQGVNPKVIADTPSPTSYTFVVDKNGKNYYRFTFKYRPRPVLELMGVIEGEPEPTDLEVKDQQPQVGDGPASTAEKVKVENEEKGEEGPKSKKHKVN</sequence>
<dbReference type="KEGG" id="kbi:30205252"/>
<dbReference type="PANTHER" id="PTHR36223:SF1">
    <property type="entry name" value="TRANSCRIPTION ELONGATION FACTOR EAF N-TERMINAL DOMAIN-CONTAINING PROTEIN"/>
    <property type="match status" value="1"/>
</dbReference>
<dbReference type="Pfam" id="PF25534">
    <property type="entry name" value="DUF7918"/>
    <property type="match status" value="1"/>
</dbReference>
<dbReference type="InterPro" id="IPR057678">
    <property type="entry name" value="DUF7918"/>
</dbReference>
<organism evidence="3 4">
    <name type="scientific">Kwoniella bestiolae CBS 10118</name>
    <dbReference type="NCBI Taxonomy" id="1296100"/>
    <lineage>
        <taxon>Eukaryota</taxon>
        <taxon>Fungi</taxon>
        <taxon>Dikarya</taxon>
        <taxon>Basidiomycota</taxon>
        <taxon>Agaricomycotina</taxon>
        <taxon>Tremellomycetes</taxon>
        <taxon>Tremellales</taxon>
        <taxon>Cryptococcaceae</taxon>
        <taxon>Kwoniella</taxon>
    </lineage>
</organism>
<proteinExistence type="predicted"/>
<feature type="domain" description="DUF7918" evidence="2">
    <location>
        <begin position="16"/>
        <end position="222"/>
    </location>
</feature>
<keyword evidence="4" id="KW-1185">Reference proteome</keyword>
<protein>
    <recommendedName>
        <fullName evidence="2">DUF7918 domain-containing protein</fullName>
    </recommendedName>
</protein>
<evidence type="ECO:0000313" key="4">
    <source>
        <dbReference type="Proteomes" id="UP000092730"/>
    </source>
</evidence>
<dbReference type="EMBL" id="CP144541">
    <property type="protein sequence ID" value="WVW80188.1"/>
    <property type="molecule type" value="Genomic_DNA"/>
</dbReference>
<dbReference type="RefSeq" id="XP_065725504.1">
    <property type="nucleotide sequence ID" value="XM_065869432.1"/>
</dbReference>
<evidence type="ECO:0000313" key="3">
    <source>
        <dbReference type="EMBL" id="WVW80188.1"/>
    </source>
</evidence>
<evidence type="ECO:0000259" key="2">
    <source>
        <dbReference type="Pfam" id="PF25534"/>
    </source>
</evidence>
<evidence type="ECO:0000256" key="1">
    <source>
        <dbReference type="SAM" id="MobiDB-lite"/>
    </source>
</evidence>
<name>A0AAJ8M620_9TREE</name>
<dbReference type="GeneID" id="30205252"/>
<dbReference type="PANTHER" id="PTHR36223">
    <property type="entry name" value="BETA-LACTAMASE-TYPE TRANSPEPTIDASE FOLD DOMAIN CONTAINING PROTEIN"/>
    <property type="match status" value="1"/>
</dbReference>
<dbReference type="AlphaFoldDB" id="A0AAJ8M620"/>